<name>A0A2T4KF29_9STAP</name>
<feature type="domain" description="YSIRK Gram-positive signal peptide" evidence="4">
    <location>
        <begin position="14"/>
        <end position="39"/>
    </location>
</feature>
<feature type="compositionally biased region" description="Polar residues" evidence="2">
    <location>
        <begin position="52"/>
        <end position="84"/>
    </location>
</feature>
<keyword evidence="3" id="KW-0812">Transmembrane</keyword>
<accession>A0A2T4KF29</accession>
<evidence type="ECO:0000256" key="1">
    <source>
        <dbReference type="ARBA" id="ARBA00022729"/>
    </source>
</evidence>
<feature type="compositionally biased region" description="Basic and acidic residues" evidence="2">
    <location>
        <begin position="1396"/>
        <end position="1420"/>
    </location>
</feature>
<reference evidence="5 6" key="1">
    <citation type="journal article" date="2016" name="Front. Microbiol.">
        <title>Comprehensive Phylogenetic Analysis of Bovine Non-aureus Staphylococci Species Based on Whole-Genome Sequencing.</title>
        <authorList>
            <person name="Naushad S."/>
            <person name="Barkema H.W."/>
            <person name="Luby C."/>
            <person name="Condas L.A."/>
            <person name="Nobrega D.B."/>
            <person name="Carson D.A."/>
            <person name="De Buck J."/>
        </authorList>
    </citation>
    <scope>NUCLEOTIDE SEQUENCE [LARGE SCALE GENOMIC DNA]</scope>
    <source>
        <strain evidence="5 6">SNUC 761</strain>
    </source>
</reference>
<dbReference type="Proteomes" id="UP000242547">
    <property type="component" value="Unassembled WGS sequence"/>
</dbReference>
<dbReference type="Pfam" id="PF04650">
    <property type="entry name" value="YSIRK_signal"/>
    <property type="match status" value="1"/>
</dbReference>
<evidence type="ECO:0000256" key="2">
    <source>
        <dbReference type="SAM" id="MobiDB-lite"/>
    </source>
</evidence>
<organism evidence="5 6">
    <name type="scientific">Staphylococcus devriesei</name>
    <dbReference type="NCBI Taxonomy" id="586733"/>
    <lineage>
        <taxon>Bacteria</taxon>
        <taxon>Bacillati</taxon>
        <taxon>Bacillota</taxon>
        <taxon>Bacilli</taxon>
        <taxon>Bacillales</taxon>
        <taxon>Staphylococcaceae</taxon>
        <taxon>Staphylococcus</taxon>
    </lineage>
</organism>
<evidence type="ECO:0000256" key="3">
    <source>
        <dbReference type="SAM" id="Phobius"/>
    </source>
</evidence>
<feature type="compositionally biased region" description="Polar residues" evidence="2">
    <location>
        <begin position="120"/>
        <end position="137"/>
    </location>
</feature>
<feature type="region of interest" description="Disordered" evidence="2">
    <location>
        <begin position="52"/>
        <end position="177"/>
    </location>
</feature>
<keyword evidence="3" id="KW-1133">Transmembrane helix</keyword>
<keyword evidence="3" id="KW-0472">Membrane</keyword>
<dbReference type="EMBL" id="PYZL01000112">
    <property type="protein sequence ID" value="PTE70628.1"/>
    <property type="molecule type" value="Genomic_DNA"/>
</dbReference>
<dbReference type="RefSeq" id="WP_107506403.1">
    <property type="nucleotide sequence ID" value="NZ_PYZL01000112.1"/>
</dbReference>
<sequence length="1451" mass="163582">MERNNKKGWNFLSNTQNKYSIRKFSVGISSILIGSFIIFGVDNEAHAAEPNNVQNISTNDDNSHNETQITPDQSVNKQDDTNLNSSSKAESKEENDVNANQKETSTPQENNGESNSQSNVEATQPKNSNSAPNTSTRNSKDDQSSDNLTSNQVDSSQPTSERSAIKPRRRVRRDVDNNDIRVEGKLAFSGTDDTEKYYVLPPDITNNRREMNNSFSFTSSGSSIFNDGKLVYEVPKRFIIAEPAFSKSKYVTKKTDLSDADTWRYQFDLRPLTGAAAGEIDISQIVGGMIWSGPGDGDIITSTMKIYQGDTLLDTKETHATFENVKSGLYADRGQTKPTSIWQIPGNTKTTANSEPTIGIIDEDGTISDKSDDYIYQVPFPSDHYFLENDNVTTTSRDYSRYTDFTYSILNIPSWLELDPNPNINNNKLWTQDENGIHLHLSEGQNLSNTAYTPTLKLKKSAVTPEILQKFKDDGFINVNLIWKTVGRLPNGQDYIQSLPADDGIKFKMINQHGIPTGHVALRSLRTLDPSRLFTKADHQHETFRILKYLTDRDRSNKYAPTYMHSIQIPKGQDGDYFTKFDFNLSYIKYFQGKYDKYAGNSITLKEPFILYGVNSDGSTTKLAEWKEINKTNKTYEFGDKCYNHLVLQTPVIRDTVTPEGASEKDIYGWGTEVTYAVGEKRWQDAAKDDNVTKMQNTLIVDQVPENTVEAASAVPTRGLSDELSNPGNSYIHTKDLFPHTLIKPVLKNTNGFQGNLLNYNDKANVIIKANTNTYLKYFSTDVTNNRSDIDNNRLDNIKNVYLSLNAPDGTAISNVRIWTNNDLIRNASDLDSGFIENSPTSTLKDRPVIDPIKVIPNYKESGRTLYIYKVPEGYDWNKTLPDSRNLIFTKDTPEMTFDIFNRGTLPSGSYSIRYATIWDKNSELVRPIENQTLDRNHIDLSDVITDDLSSLTDDNRVSVIDVPFTIALAKEFASSLTIGKDAKDSFDRSLVGVGLGESVNLQTTTINFTNNVGILKEIMVTIPKDNVETTLTELIPNTDKYHVVYTTDSDVTNGTYTTAPTDLTKVTAVKYIFNTTLLVNRGEIFNNNIKITVPVDAPILTKAHSQIFTRGTDDVWLAGNKVELETEDNRGKLVVRYTDEAGKNVQDNTSSIGVKNTKYKVDIPQMINSQGHHYKFLRIDNQFDPVIGYYEKKQTKVVHLIYNEVLEGSVFADFKTTDGEVLSPQITVLDHQLEGTHYTTTAPTFADKVKYEENKNGRVKKTIHYRLVAVPKNQSGEVIGNQDIYVHYVYEPVTTYELVPNNPPQTDKPQLKVTRYIDRHGRDIIKPKKGKHKPYPNIPGGWIYTGIVEEHDGITTYIYEKVKHHPTPKCKKVNPPVKRHETPSMKHHVKVSSPVKKEQVSKEKTHSTHHKVELPETGKSEGNTTLFASILLALGSIFMFRKKDRTSKTK</sequence>
<keyword evidence="1" id="KW-0732">Signal</keyword>
<evidence type="ECO:0000259" key="4">
    <source>
        <dbReference type="Pfam" id="PF04650"/>
    </source>
</evidence>
<dbReference type="InterPro" id="IPR005877">
    <property type="entry name" value="YSIRK_signal_dom"/>
</dbReference>
<feature type="compositionally biased region" description="Polar residues" evidence="2">
    <location>
        <begin position="97"/>
        <end position="107"/>
    </location>
</feature>
<feature type="region of interest" description="Disordered" evidence="2">
    <location>
        <begin position="1369"/>
        <end position="1420"/>
    </location>
</feature>
<protein>
    <submittedName>
        <fullName evidence="5">YSIRK signal domain/LPXTG anchor domain surface protein</fullName>
    </submittedName>
</protein>
<feature type="compositionally biased region" description="Low complexity" evidence="2">
    <location>
        <begin position="108"/>
        <end position="119"/>
    </location>
</feature>
<dbReference type="NCBIfam" id="TIGR01168">
    <property type="entry name" value="YSIRK_signal"/>
    <property type="match status" value="1"/>
</dbReference>
<proteinExistence type="predicted"/>
<evidence type="ECO:0000313" key="6">
    <source>
        <dbReference type="Proteomes" id="UP000242547"/>
    </source>
</evidence>
<dbReference type="Gene3D" id="3.10.20.320">
    <property type="entry name" value="Putative peptidoglycan bound protein (lpxtg motif)"/>
    <property type="match status" value="1"/>
</dbReference>
<feature type="transmembrane region" description="Helical" evidence="3">
    <location>
        <begin position="1423"/>
        <end position="1441"/>
    </location>
</feature>
<feature type="compositionally biased region" description="Polar residues" evidence="2">
    <location>
        <begin position="145"/>
        <end position="162"/>
    </location>
</feature>
<comment type="caution">
    <text evidence="5">The sequence shown here is derived from an EMBL/GenBank/DDBJ whole genome shotgun (WGS) entry which is preliminary data.</text>
</comment>
<evidence type="ECO:0000313" key="5">
    <source>
        <dbReference type="EMBL" id="PTE70628.1"/>
    </source>
</evidence>
<feature type="transmembrane region" description="Helical" evidence="3">
    <location>
        <begin position="21"/>
        <end position="41"/>
    </location>
</feature>
<dbReference type="NCBIfam" id="TIGR01167">
    <property type="entry name" value="LPXTG_anchor"/>
    <property type="match status" value="1"/>
</dbReference>
<gene>
    <name evidence="5" type="ORF">BUY44_10775</name>
</gene>